<proteinExistence type="inferred from homology"/>
<keyword evidence="4" id="KW-1133">Transmembrane helix</keyword>
<organism evidence="6 7">
    <name type="scientific">Alternaria burnsii</name>
    <dbReference type="NCBI Taxonomy" id="1187904"/>
    <lineage>
        <taxon>Eukaryota</taxon>
        <taxon>Fungi</taxon>
        <taxon>Dikarya</taxon>
        <taxon>Ascomycota</taxon>
        <taxon>Pezizomycotina</taxon>
        <taxon>Dothideomycetes</taxon>
        <taxon>Pleosporomycetidae</taxon>
        <taxon>Pleosporales</taxon>
        <taxon>Pleosporineae</taxon>
        <taxon>Pleosporaceae</taxon>
        <taxon>Alternaria</taxon>
        <taxon>Alternaria sect. Alternaria</taxon>
    </lineage>
</organism>
<feature type="transmembrane region" description="Helical" evidence="4">
    <location>
        <begin position="238"/>
        <end position="259"/>
    </location>
</feature>
<evidence type="ECO:0000313" key="6">
    <source>
        <dbReference type="EMBL" id="KAF7678424.1"/>
    </source>
</evidence>
<dbReference type="RefSeq" id="XP_038788559.1">
    <property type="nucleotide sequence ID" value="XM_038928852.1"/>
</dbReference>
<protein>
    <recommendedName>
        <fullName evidence="5">NADP-dependent oxidoreductase domain-containing protein</fullName>
    </recommendedName>
</protein>
<feature type="transmembrane region" description="Helical" evidence="4">
    <location>
        <begin position="20"/>
        <end position="37"/>
    </location>
</feature>
<dbReference type="InterPro" id="IPR005399">
    <property type="entry name" value="K_chnl_volt-dep_bsu_KCNAB-rel"/>
</dbReference>
<comment type="caution">
    <text evidence="6">The sequence shown here is derived from an EMBL/GenBank/DDBJ whole genome shotgun (WGS) entry which is preliminary data.</text>
</comment>
<dbReference type="PANTHER" id="PTHR43150:SF6">
    <property type="entry name" value="VIC POTASSIUM ION CHANNEL, BETA SUBUNIT (EUROFUNG)"/>
    <property type="match status" value="1"/>
</dbReference>
<accession>A0A8H7B6J9</accession>
<evidence type="ECO:0000313" key="7">
    <source>
        <dbReference type="Proteomes" id="UP000596902"/>
    </source>
</evidence>
<gene>
    <name evidence="6" type="ORF">GT037_003805</name>
</gene>
<dbReference type="PANTHER" id="PTHR43150">
    <property type="entry name" value="HYPERKINETIC, ISOFORM M"/>
    <property type="match status" value="1"/>
</dbReference>
<keyword evidence="4" id="KW-0472">Membrane</keyword>
<dbReference type="GO" id="GO:0016491">
    <property type="term" value="F:oxidoreductase activity"/>
    <property type="evidence" value="ECO:0007669"/>
    <property type="project" value="UniProtKB-KW"/>
</dbReference>
<reference evidence="6" key="1">
    <citation type="submission" date="2020-01" db="EMBL/GenBank/DDBJ databases">
        <authorList>
            <person name="Feng Z.H.Z."/>
        </authorList>
    </citation>
    <scope>NUCLEOTIDE SEQUENCE</scope>
    <source>
        <strain evidence="6">CBS107.38</strain>
    </source>
</reference>
<dbReference type="Gene3D" id="3.20.20.100">
    <property type="entry name" value="NADP-dependent oxidoreductase domain"/>
    <property type="match status" value="1"/>
</dbReference>
<evidence type="ECO:0000256" key="3">
    <source>
        <dbReference type="ARBA" id="ARBA00023002"/>
    </source>
</evidence>
<keyword evidence="7" id="KW-1185">Reference proteome</keyword>
<dbReference type="Pfam" id="PF00248">
    <property type="entry name" value="Aldo_ket_red"/>
    <property type="match status" value="1"/>
</dbReference>
<sequence length="636" mass="71533">MASLSLSLEDLHSVALLRAFYLAASLLILVIQAVPALRSRFLAYGSRVAGPSGRKVLPVQQQQQQPAFTRILDYAASLQVPHNYFTHFYITSVLCSLFWAWRLRVWEAGGQQQIVWVLMLLQGLRRMLESYAYTSTSKSRMWFAHWVLGLLFYTTINMAIWVETPRNTAGNWASVPGVITAQTLQHSYHSYLYRLRTESNDYQLPSHTVFPNLLCPHYTCEVAIYALLSLLAAPEGGWVNWTLICATVFVATNLGVTAVGTKNCLRLKFHPSTILLLYNMSESEAPKDLPEMEYRFMGKSGLQISAISLGGWLTYGGHVGDDNTFACLKAAFDAGINFFDCAEGYAKGESEKVMGRAIKHFNWNRNDIVVSTKIYWGTHNSALPSPRNKINNLGLSRKHLIEATEASLQRLQLSYVDILYAHRPDRYTPIEETVRAFNYLINTGKTLYWGTSEWLASEIEEAWAVADRLGIIGPIVEQPGYSLLRRDKVDQEFKDANLYGRRGLGLTIFSPLQGGLLTGKYVDGVPDDSRLRQSDDPYIQSVIKTVGSDAWNQQQDKIKKLMDIAKKLDTDVATLSMAWVLSNKNVSSAITGASRPEQIYQTVKAVDVYRKLTKENLDEIEQVMGSKPAELTMRFG</sequence>
<comment type="similarity">
    <text evidence="1">Belongs to the shaker potassium channel beta subunit family.</text>
</comment>
<dbReference type="EMBL" id="JAAABM010000004">
    <property type="protein sequence ID" value="KAF7678424.1"/>
    <property type="molecule type" value="Genomic_DNA"/>
</dbReference>
<dbReference type="PROSITE" id="PS50244">
    <property type="entry name" value="S5A_REDUCTASE"/>
    <property type="match status" value="1"/>
</dbReference>
<evidence type="ECO:0000256" key="1">
    <source>
        <dbReference type="ARBA" id="ARBA00006515"/>
    </source>
</evidence>
<dbReference type="AlphaFoldDB" id="A0A8H7B6J9"/>
<dbReference type="PRINTS" id="PR01577">
    <property type="entry name" value="KCNABCHANNEL"/>
</dbReference>
<keyword evidence="3" id="KW-0560">Oxidoreductase</keyword>
<evidence type="ECO:0000259" key="5">
    <source>
        <dbReference type="Pfam" id="PF00248"/>
    </source>
</evidence>
<dbReference type="InterPro" id="IPR023210">
    <property type="entry name" value="NADP_OxRdtase_dom"/>
</dbReference>
<evidence type="ECO:0000256" key="4">
    <source>
        <dbReference type="SAM" id="Phobius"/>
    </source>
</evidence>
<dbReference type="GeneID" id="62202030"/>
<name>A0A8H7B6J9_9PLEO</name>
<feature type="transmembrane region" description="Helical" evidence="4">
    <location>
        <begin position="140"/>
        <end position="162"/>
    </location>
</feature>
<dbReference type="SUPFAM" id="SSF51430">
    <property type="entry name" value="NAD(P)-linked oxidoreductase"/>
    <property type="match status" value="1"/>
</dbReference>
<keyword evidence="4" id="KW-0812">Transmembrane</keyword>
<evidence type="ECO:0000256" key="2">
    <source>
        <dbReference type="ARBA" id="ARBA00022857"/>
    </source>
</evidence>
<dbReference type="InterPro" id="IPR036812">
    <property type="entry name" value="NAD(P)_OxRdtase_dom_sf"/>
</dbReference>
<dbReference type="Proteomes" id="UP000596902">
    <property type="component" value="Unassembled WGS sequence"/>
</dbReference>
<reference evidence="6" key="2">
    <citation type="submission" date="2020-08" db="EMBL/GenBank/DDBJ databases">
        <title>Draft Genome Sequence of Cumin Blight Pathogen Alternaria burnsii.</title>
        <authorList>
            <person name="Feng Z."/>
        </authorList>
    </citation>
    <scope>NUCLEOTIDE SEQUENCE</scope>
    <source>
        <strain evidence="6">CBS107.38</strain>
    </source>
</reference>
<feature type="domain" description="NADP-dependent oxidoreductase" evidence="5">
    <location>
        <begin position="307"/>
        <end position="623"/>
    </location>
</feature>
<keyword evidence="2" id="KW-0521">NADP</keyword>